<dbReference type="Proteomes" id="UP001198862">
    <property type="component" value="Unassembled WGS sequence"/>
</dbReference>
<keyword evidence="1" id="KW-1133">Transmembrane helix</keyword>
<reference evidence="2 3" key="1">
    <citation type="submission" date="2021-11" db="EMBL/GenBank/DDBJ databases">
        <authorList>
            <person name="Lee D.-H."/>
            <person name="Kim S.-B."/>
        </authorList>
    </citation>
    <scope>NUCLEOTIDE SEQUENCE [LARGE SCALE GENOMIC DNA]</scope>
    <source>
        <strain evidence="2 3">KCTC 52223</strain>
    </source>
</reference>
<evidence type="ECO:0008006" key="4">
    <source>
        <dbReference type="Google" id="ProtNLM"/>
    </source>
</evidence>
<keyword evidence="3" id="KW-1185">Reference proteome</keyword>
<proteinExistence type="predicted"/>
<evidence type="ECO:0000313" key="3">
    <source>
        <dbReference type="Proteomes" id="UP001198862"/>
    </source>
</evidence>
<name>A0ABS8KVH3_9HYPH</name>
<organism evidence="2 3">
    <name type="scientific">Reyranella aquatilis</name>
    <dbReference type="NCBI Taxonomy" id="2035356"/>
    <lineage>
        <taxon>Bacteria</taxon>
        <taxon>Pseudomonadati</taxon>
        <taxon>Pseudomonadota</taxon>
        <taxon>Alphaproteobacteria</taxon>
        <taxon>Hyphomicrobiales</taxon>
        <taxon>Reyranellaceae</taxon>
        <taxon>Reyranella</taxon>
    </lineage>
</organism>
<gene>
    <name evidence="2" type="ORF">LJ725_13900</name>
</gene>
<dbReference type="EMBL" id="JAJISD010000005">
    <property type="protein sequence ID" value="MCC8430069.1"/>
    <property type="molecule type" value="Genomic_DNA"/>
</dbReference>
<keyword evidence="1" id="KW-0472">Membrane</keyword>
<keyword evidence="1" id="KW-0812">Transmembrane</keyword>
<dbReference type="RefSeq" id="WP_230551258.1">
    <property type="nucleotide sequence ID" value="NZ_JAJISD010000005.1"/>
</dbReference>
<sequence>MPFHALFLALLTPPLAAFFLLLMFGARPLGAPLVLATLAPAYFIGFVPALLAGWLDVLLARHGWRVLARLATVAGMGIVAGLVILAPLHLEGRIHGVMPLLLPLALALSAILALGLALLMARLYARNRPV</sequence>
<feature type="transmembrane region" description="Helical" evidence="1">
    <location>
        <begin position="100"/>
        <end position="125"/>
    </location>
</feature>
<protein>
    <recommendedName>
        <fullName evidence="4">Major facilitator superfamily (MFS) profile domain-containing protein</fullName>
    </recommendedName>
</protein>
<feature type="transmembrane region" description="Helical" evidence="1">
    <location>
        <begin position="66"/>
        <end position="88"/>
    </location>
</feature>
<evidence type="ECO:0000256" key="1">
    <source>
        <dbReference type="SAM" id="Phobius"/>
    </source>
</evidence>
<comment type="caution">
    <text evidence="2">The sequence shown here is derived from an EMBL/GenBank/DDBJ whole genome shotgun (WGS) entry which is preliminary data.</text>
</comment>
<feature type="transmembrane region" description="Helical" evidence="1">
    <location>
        <begin position="40"/>
        <end position="59"/>
    </location>
</feature>
<accession>A0ABS8KVH3</accession>
<evidence type="ECO:0000313" key="2">
    <source>
        <dbReference type="EMBL" id="MCC8430069.1"/>
    </source>
</evidence>